<name>A0A5B9R005_9BACT</name>
<dbReference type="EMBL" id="CP042914">
    <property type="protein sequence ID" value="QEG43045.1"/>
    <property type="molecule type" value="Genomic_DNA"/>
</dbReference>
<evidence type="ECO:0000313" key="4">
    <source>
        <dbReference type="Proteomes" id="UP000325286"/>
    </source>
</evidence>
<dbReference type="AlphaFoldDB" id="A0A5B9R005"/>
<evidence type="ECO:0000313" key="3">
    <source>
        <dbReference type="EMBL" id="QEG43045.1"/>
    </source>
</evidence>
<feature type="coiled-coil region" evidence="1">
    <location>
        <begin position="592"/>
        <end position="646"/>
    </location>
</feature>
<feature type="signal peptide" evidence="2">
    <location>
        <begin position="1"/>
        <end position="18"/>
    </location>
</feature>
<organism evidence="3 4">
    <name type="scientific">Roseimaritima ulvae</name>
    <dbReference type="NCBI Taxonomy" id="980254"/>
    <lineage>
        <taxon>Bacteria</taxon>
        <taxon>Pseudomonadati</taxon>
        <taxon>Planctomycetota</taxon>
        <taxon>Planctomycetia</taxon>
        <taxon>Pirellulales</taxon>
        <taxon>Pirellulaceae</taxon>
        <taxon>Roseimaritima</taxon>
    </lineage>
</organism>
<sequence length="684" mass="77550" precursor="true">MLHHRVYRSLRFSPFVLAAIVCCAAAGSLTPSVCHGQQEAAWDYSPYRVLVWVLDTEQTSVAPRLADPLKEYLDYDFSALWRVDVQDTPPGPRIAALRSLEDFSYDQLTAADPVLAVRKDHPDAPRIRTANDVAAKVKRIFATPSVVENVLPRGAAIDIQPTRARWEQIILERFRELRIDPATWREMTLQMLDILEGRKVVDIAALRKTIEPMVQPEDETPLAEEKARTLRAEMEKLFETFQAIAVTDNANLHGVKDLLVTEGFTSQDAVLQSWAKDGTEALLVPRGLATELHDPDPKIIPIEIADLMGAVFDRYDKIFVVRIDSHTLPIQIETMEIDCLMRMPGPLVRRTVISEQRLVAGIGEAITKAFGPTVRIEDVGTEIVTGRVRAGGLIMDPDSPAAIHEDDWLQPALRKDDRMGDPLILEKLDWSYLHVQKADGSKLEMKMHAGRIGGLPARKNKRTHRMAFKIRPYHDNTVIRLHAQKKPDEPLQGYEFYEKNLETKEFTFVGRTDWDGRFVVEKTDHPMRLMYVKNGGAILARLPCVPGQDAMGTADIRGDDLRLQAEAYIRGIQNAIIDLVALRQLLAARIRLRLEKGKVEEARELLNALREQPTYDILSQDMRNKRKEMETNNRQQQAMINQLFDQTRTMLVKHIDEKTIRELEADVASVEGGTPYKPPAEEEE</sequence>
<evidence type="ECO:0000256" key="1">
    <source>
        <dbReference type="SAM" id="Coils"/>
    </source>
</evidence>
<feature type="chain" id="PRO_5022797428" evidence="2">
    <location>
        <begin position="19"/>
        <end position="684"/>
    </location>
</feature>
<proteinExistence type="predicted"/>
<keyword evidence="4" id="KW-1185">Reference proteome</keyword>
<protein>
    <submittedName>
        <fullName evidence="3">Uncharacterized protein</fullName>
    </submittedName>
</protein>
<accession>A0A5B9R005</accession>
<reference evidence="3 4" key="1">
    <citation type="submission" date="2019-08" db="EMBL/GenBank/DDBJ databases">
        <title>Deep-cultivation of Planctomycetes and their phenomic and genomic characterization uncovers novel biology.</title>
        <authorList>
            <person name="Wiegand S."/>
            <person name="Jogler M."/>
            <person name="Boedeker C."/>
            <person name="Pinto D."/>
            <person name="Vollmers J."/>
            <person name="Rivas-Marin E."/>
            <person name="Kohn T."/>
            <person name="Peeters S.H."/>
            <person name="Heuer A."/>
            <person name="Rast P."/>
            <person name="Oberbeckmann S."/>
            <person name="Bunk B."/>
            <person name="Jeske O."/>
            <person name="Meyerdierks A."/>
            <person name="Storesund J.E."/>
            <person name="Kallscheuer N."/>
            <person name="Luecker S."/>
            <person name="Lage O.M."/>
            <person name="Pohl T."/>
            <person name="Merkel B.J."/>
            <person name="Hornburger P."/>
            <person name="Mueller R.-W."/>
            <person name="Bruemmer F."/>
            <person name="Labrenz M."/>
            <person name="Spormann A.M."/>
            <person name="Op den Camp H."/>
            <person name="Overmann J."/>
            <person name="Amann R."/>
            <person name="Jetten M.S.M."/>
            <person name="Mascher T."/>
            <person name="Medema M.H."/>
            <person name="Devos D.P."/>
            <person name="Kaster A.-K."/>
            <person name="Ovreas L."/>
            <person name="Rohde M."/>
            <person name="Galperin M.Y."/>
            <person name="Jogler C."/>
        </authorList>
    </citation>
    <scope>NUCLEOTIDE SEQUENCE [LARGE SCALE GENOMIC DNA]</scope>
    <source>
        <strain evidence="3 4">UC8</strain>
    </source>
</reference>
<evidence type="ECO:0000256" key="2">
    <source>
        <dbReference type="SAM" id="SignalP"/>
    </source>
</evidence>
<dbReference type="OrthoDB" id="240747at2"/>
<gene>
    <name evidence="3" type="ORF">UC8_50880</name>
</gene>
<keyword evidence="1" id="KW-0175">Coiled coil</keyword>
<keyword evidence="2" id="KW-0732">Signal</keyword>
<dbReference type="KEGG" id="rul:UC8_50880"/>
<dbReference type="Proteomes" id="UP000325286">
    <property type="component" value="Chromosome"/>
</dbReference>
<dbReference type="RefSeq" id="WP_148080540.1">
    <property type="nucleotide sequence ID" value="NZ_CP042914.1"/>
</dbReference>